<dbReference type="GO" id="GO:0006355">
    <property type="term" value="P:regulation of DNA-templated transcription"/>
    <property type="evidence" value="ECO:0007669"/>
    <property type="project" value="InterPro"/>
</dbReference>
<evidence type="ECO:0000313" key="3">
    <source>
        <dbReference type="Proteomes" id="UP000552644"/>
    </source>
</evidence>
<proteinExistence type="predicted"/>
<dbReference type="SUPFAM" id="SSF47598">
    <property type="entry name" value="Ribbon-helix-helix"/>
    <property type="match status" value="1"/>
</dbReference>
<accession>A0A7W7QJB6</accession>
<keyword evidence="3" id="KW-1185">Reference proteome</keyword>
<evidence type="ECO:0000313" key="2">
    <source>
        <dbReference type="EMBL" id="MBB4914619.1"/>
    </source>
</evidence>
<dbReference type="EMBL" id="JACHJP010000001">
    <property type="protein sequence ID" value="MBB4914619.1"/>
    <property type="molecule type" value="Genomic_DNA"/>
</dbReference>
<protein>
    <submittedName>
        <fullName evidence="2">Arc/MetJ-type ribon-helix-helix transcriptional regulator</fullName>
    </submittedName>
</protein>
<comment type="caution">
    <text evidence="2">The sequence shown here is derived from an EMBL/GenBank/DDBJ whole genome shotgun (WGS) entry which is preliminary data.</text>
</comment>
<reference evidence="2 3" key="1">
    <citation type="submission" date="2020-08" db="EMBL/GenBank/DDBJ databases">
        <title>Genomic Encyclopedia of Type Strains, Phase III (KMG-III): the genomes of soil and plant-associated and newly described type strains.</title>
        <authorList>
            <person name="Whitman W."/>
        </authorList>
    </citation>
    <scope>NUCLEOTIDE SEQUENCE [LARGE SCALE GENOMIC DNA]</scope>
    <source>
        <strain evidence="2 3">CECT 8840</strain>
    </source>
</reference>
<organism evidence="2 3">
    <name type="scientific">Streptosporangium saharense</name>
    <dbReference type="NCBI Taxonomy" id="1706840"/>
    <lineage>
        <taxon>Bacteria</taxon>
        <taxon>Bacillati</taxon>
        <taxon>Actinomycetota</taxon>
        <taxon>Actinomycetes</taxon>
        <taxon>Streptosporangiales</taxon>
        <taxon>Streptosporangiaceae</taxon>
        <taxon>Streptosporangium</taxon>
    </lineage>
</organism>
<dbReference type="Proteomes" id="UP000552644">
    <property type="component" value="Unassembled WGS sequence"/>
</dbReference>
<gene>
    <name evidence="2" type="ORF">FHS44_001691</name>
</gene>
<evidence type="ECO:0000256" key="1">
    <source>
        <dbReference type="SAM" id="MobiDB-lite"/>
    </source>
</evidence>
<feature type="region of interest" description="Disordered" evidence="1">
    <location>
        <begin position="41"/>
        <end position="68"/>
    </location>
</feature>
<name>A0A7W7QJB6_9ACTN</name>
<dbReference type="InterPro" id="IPR010985">
    <property type="entry name" value="Ribbon_hlx_hlx"/>
</dbReference>
<feature type="compositionally biased region" description="Polar residues" evidence="1">
    <location>
        <begin position="58"/>
        <end position="68"/>
    </location>
</feature>
<dbReference type="CDD" id="cd22231">
    <property type="entry name" value="RHH_NikR_HicB-like"/>
    <property type="match status" value="1"/>
</dbReference>
<sequence>MTVSVTLAPQDVAFVEAYVSRGNAPSRSAALREALRLLRASHEPGAVRAGNDDGPRDASSSSRGPTLL</sequence>
<dbReference type="AlphaFoldDB" id="A0A7W7QJB6"/>